<reference evidence="2 4" key="1">
    <citation type="submission" date="2015-11" db="EMBL/GenBank/DDBJ databases">
        <title>Genomic analysis of 38 Legionella species identifies large and diverse effector repertoires.</title>
        <authorList>
            <person name="Burstein D."/>
            <person name="Amaro F."/>
            <person name="Zusman T."/>
            <person name="Lifshitz Z."/>
            <person name="Cohen O."/>
            <person name="Gilbert J.A."/>
            <person name="Pupko T."/>
            <person name="Shuman H.A."/>
            <person name="Segal G."/>
        </authorList>
    </citation>
    <scope>NUCLEOTIDE SEQUENCE [LARGE SCALE GENOMIC DNA]</scope>
    <source>
        <strain evidence="2 4">CDC#1407-AL-14</strain>
    </source>
</reference>
<dbReference type="CDD" id="cd02042">
    <property type="entry name" value="ParAB_family"/>
    <property type="match status" value="1"/>
</dbReference>
<dbReference type="Pfam" id="PF13614">
    <property type="entry name" value="AAA_31"/>
    <property type="match status" value="1"/>
</dbReference>
<dbReference type="SUPFAM" id="SSF52540">
    <property type="entry name" value="P-loop containing nucleoside triphosphate hydrolases"/>
    <property type="match status" value="1"/>
</dbReference>
<dbReference type="RefSeq" id="WP_083503141.1">
    <property type="nucleotide sequence ID" value="NZ_CAAAHV010000035.1"/>
</dbReference>
<dbReference type="PANTHER" id="PTHR13696:SF52">
    <property type="entry name" value="PARA FAMILY PROTEIN CT_582"/>
    <property type="match status" value="1"/>
</dbReference>
<evidence type="ECO:0000313" key="3">
    <source>
        <dbReference type="EMBL" id="STX60904.1"/>
    </source>
</evidence>
<evidence type="ECO:0000259" key="1">
    <source>
        <dbReference type="Pfam" id="PF13614"/>
    </source>
</evidence>
<evidence type="ECO:0000313" key="5">
    <source>
        <dbReference type="Proteomes" id="UP000255066"/>
    </source>
</evidence>
<accession>A0A378JQU6</accession>
<evidence type="ECO:0000313" key="4">
    <source>
        <dbReference type="Proteomes" id="UP000054735"/>
    </source>
</evidence>
<dbReference type="OrthoDB" id="8950613at2"/>
<evidence type="ECO:0000313" key="2">
    <source>
        <dbReference type="EMBL" id="KTC69824.1"/>
    </source>
</evidence>
<dbReference type="EMBL" id="LNXT01000035">
    <property type="protein sequence ID" value="KTC69824.1"/>
    <property type="molecule type" value="Genomic_DNA"/>
</dbReference>
<dbReference type="InterPro" id="IPR050678">
    <property type="entry name" value="DNA_Partitioning_ATPase"/>
</dbReference>
<dbReference type="InterPro" id="IPR027417">
    <property type="entry name" value="P-loop_NTPase"/>
</dbReference>
<proteinExistence type="predicted"/>
<name>A0A378JQU6_9GAMM</name>
<dbReference type="PANTHER" id="PTHR13696">
    <property type="entry name" value="P-LOOP CONTAINING NUCLEOSIDE TRIPHOSPHATE HYDROLASE"/>
    <property type="match status" value="1"/>
</dbReference>
<dbReference type="EMBL" id="UGNW01000002">
    <property type="protein sequence ID" value="STX60904.1"/>
    <property type="molecule type" value="Genomic_DNA"/>
</dbReference>
<reference evidence="3 5" key="2">
    <citation type="submission" date="2018-06" db="EMBL/GenBank/DDBJ databases">
        <authorList>
            <consortium name="Pathogen Informatics"/>
            <person name="Doyle S."/>
        </authorList>
    </citation>
    <scope>NUCLEOTIDE SEQUENCE [LARGE SCALE GENOMIC DNA]</scope>
    <source>
        <strain evidence="3 5">NCTC12437</strain>
    </source>
</reference>
<keyword evidence="4" id="KW-1185">Reference proteome</keyword>
<organism evidence="3 5">
    <name type="scientific">Legionella birminghamensis</name>
    <dbReference type="NCBI Taxonomy" id="28083"/>
    <lineage>
        <taxon>Bacteria</taxon>
        <taxon>Pseudomonadati</taxon>
        <taxon>Pseudomonadota</taxon>
        <taxon>Gammaproteobacteria</taxon>
        <taxon>Legionellales</taxon>
        <taxon>Legionellaceae</taxon>
        <taxon>Legionella</taxon>
    </lineage>
</organism>
<dbReference type="AlphaFoldDB" id="A0A378JQU6"/>
<dbReference type="Proteomes" id="UP000054735">
    <property type="component" value="Unassembled WGS sequence"/>
</dbReference>
<dbReference type="Proteomes" id="UP000255066">
    <property type="component" value="Unassembled WGS sequence"/>
</dbReference>
<gene>
    <name evidence="3" type="primary">parA</name>
    <name evidence="2" type="synonym">parA_1</name>
    <name evidence="2" type="ORF">Lbir_1964</name>
    <name evidence="3" type="ORF">NCTC12437_03196</name>
</gene>
<dbReference type="STRING" id="28083.Lbir_1964"/>
<dbReference type="Gene3D" id="3.40.50.300">
    <property type="entry name" value="P-loop containing nucleotide triphosphate hydrolases"/>
    <property type="match status" value="1"/>
</dbReference>
<dbReference type="InterPro" id="IPR025669">
    <property type="entry name" value="AAA_dom"/>
</dbReference>
<feature type="domain" description="AAA" evidence="1">
    <location>
        <begin position="116"/>
        <end position="297"/>
    </location>
</feature>
<protein>
    <submittedName>
        <fullName evidence="3">Chromosome partitioning protein ParA</fullName>
    </submittedName>
</protein>
<sequence length="406" mass="46428">MEKMKNQTGVEYIRALIARGESVLRQIEESGRTPNNKKILERRWSLKEAAELVGRSSSSLLKIQNQLIADGLLDNLEKYESTNRISGYTLRQINQFRSHFKTFPRRDSDLDECLTLAIQTFKGGVGKSVTSVSAAQYFATMGYRVLFIDMDSQASSTSSFGYIPDRDIDDNSTLLPYFKGEIDSLHYCIRKSYWEGLDIIPSNLQLYNLELGIAEQIRNLPSIEKNYVFTELKQGIDTVKDSYDLVIIDSPPALGFTSMNILCAADAIVVPTPPALYEFSSTVQYLRMIENVIEMIDSDKEYKFIKILATDVFPNQINHREFLPIMQDVFGYHMMSKYFLHTTEIGNAAIDFQTALEVRRPQKRALNIINSFCKEIETELWKTWPSKLKKLEKEGKFVLGGENVYA</sequence>